<dbReference type="Gene3D" id="3.10.20.870">
    <property type="entry name" value="PFU (PLAA family ubiquitin binding), C-terminal domain"/>
    <property type="match status" value="1"/>
</dbReference>
<dbReference type="PANTHER" id="PTHR19849">
    <property type="entry name" value="PHOSPHOLIPASE A-2-ACTIVATING PROTEIN"/>
    <property type="match status" value="1"/>
</dbReference>
<evidence type="ECO:0008006" key="13">
    <source>
        <dbReference type="Google" id="ProtNLM"/>
    </source>
</evidence>
<dbReference type="Pfam" id="PF09070">
    <property type="entry name" value="PFU"/>
    <property type="match status" value="1"/>
</dbReference>
<dbReference type="InterPro" id="IPR013535">
    <property type="entry name" value="PUL_dom"/>
</dbReference>
<dbReference type="AlphaFoldDB" id="A0A9P0DJJ3"/>
<evidence type="ECO:0000256" key="3">
    <source>
        <dbReference type="ARBA" id="ARBA00008495"/>
    </source>
</evidence>
<comment type="subcellular location">
    <subcellularLocation>
        <location evidence="2">Cytoplasm</location>
    </subcellularLocation>
    <subcellularLocation>
        <location evidence="1">Nucleus</location>
    </subcellularLocation>
</comment>
<dbReference type="GO" id="GO:0010992">
    <property type="term" value="P:ubiquitin recycling"/>
    <property type="evidence" value="ECO:0007669"/>
    <property type="project" value="TreeGrafter"/>
</dbReference>
<dbReference type="Gene3D" id="1.25.10.10">
    <property type="entry name" value="Leucine-rich Repeat Variant"/>
    <property type="match status" value="1"/>
</dbReference>
<evidence type="ECO:0000256" key="5">
    <source>
        <dbReference type="ARBA" id="ARBA00022574"/>
    </source>
</evidence>
<dbReference type="EMBL" id="OU896708">
    <property type="protein sequence ID" value="CAH1156011.1"/>
    <property type="molecule type" value="Genomic_DNA"/>
</dbReference>
<dbReference type="PROSITE" id="PS51394">
    <property type="entry name" value="PFU"/>
    <property type="match status" value="1"/>
</dbReference>
<dbReference type="GO" id="GO:0043161">
    <property type="term" value="P:proteasome-mediated ubiquitin-dependent protein catabolic process"/>
    <property type="evidence" value="ECO:0007669"/>
    <property type="project" value="TreeGrafter"/>
</dbReference>
<dbReference type="PROSITE" id="PS51396">
    <property type="entry name" value="PUL"/>
    <property type="match status" value="1"/>
</dbReference>
<dbReference type="Proteomes" id="UP001153737">
    <property type="component" value="Chromosome 2"/>
</dbReference>
<proteinExistence type="inferred from homology"/>
<evidence type="ECO:0000256" key="2">
    <source>
        <dbReference type="ARBA" id="ARBA00004496"/>
    </source>
</evidence>
<organism evidence="11 12">
    <name type="scientific">Phaedon cochleariae</name>
    <name type="common">Mustard beetle</name>
    <dbReference type="NCBI Taxonomy" id="80249"/>
    <lineage>
        <taxon>Eukaryota</taxon>
        <taxon>Metazoa</taxon>
        <taxon>Ecdysozoa</taxon>
        <taxon>Arthropoda</taxon>
        <taxon>Hexapoda</taxon>
        <taxon>Insecta</taxon>
        <taxon>Pterygota</taxon>
        <taxon>Neoptera</taxon>
        <taxon>Endopterygota</taxon>
        <taxon>Coleoptera</taxon>
        <taxon>Polyphaga</taxon>
        <taxon>Cucujiformia</taxon>
        <taxon>Chrysomeloidea</taxon>
        <taxon>Chrysomelidae</taxon>
        <taxon>Chrysomelinae</taxon>
        <taxon>Chrysomelini</taxon>
        <taxon>Phaedon</taxon>
    </lineage>
</organism>
<keyword evidence="6" id="KW-0677">Repeat</keyword>
<dbReference type="SUPFAM" id="SSF50978">
    <property type="entry name" value="WD40 repeat-like"/>
    <property type="match status" value="1"/>
</dbReference>
<dbReference type="Pfam" id="PF00400">
    <property type="entry name" value="WD40"/>
    <property type="match status" value="6"/>
</dbReference>
<name>A0A9P0DJJ3_PHACE</name>
<reference evidence="11" key="1">
    <citation type="submission" date="2022-01" db="EMBL/GenBank/DDBJ databases">
        <authorList>
            <person name="King R."/>
        </authorList>
    </citation>
    <scope>NUCLEOTIDE SEQUENCE</scope>
</reference>
<dbReference type="SMART" id="SM00320">
    <property type="entry name" value="WD40"/>
    <property type="match status" value="7"/>
</dbReference>
<reference evidence="11" key="2">
    <citation type="submission" date="2022-10" db="EMBL/GenBank/DDBJ databases">
        <authorList>
            <consortium name="ENA_rothamsted_submissions"/>
            <consortium name="culmorum"/>
            <person name="King R."/>
        </authorList>
    </citation>
    <scope>NUCLEOTIDE SEQUENCE</scope>
</reference>
<evidence type="ECO:0000313" key="12">
    <source>
        <dbReference type="Proteomes" id="UP001153737"/>
    </source>
</evidence>
<evidence type="ECO:0000259" key="9">
    <source>
        <dbReference type="PROSITE" id="PS51394"/>
    </source>
</evidence>
<dbReference type="InterPro" id="IPR038122">
    <property type="entry name" value="PFU_sf"/>
</dbReference>
<dbReference type="PROSITE" id="PS50082">
    <property type="entry name" value="WD_REPEATS_2"/>
    <property type="match status" value="2"/>
</dbReference>
<keyword evidence="4" id="KW-0963">Cytoplasm</keyword>
<dbReference type="PROSITE" id="PS50294">
    <property type="entry name" value="WD_REPEATS_REGION"/>
    <property type="match status" value="1"/>
</dbReference>
<evidence type="ECO:0000256" key="7">
    <source>
        <dbReference type="ARBA" id="ARBA00023242"/>
    </source>
</evidence>
<protein>
    <recommendedName>
        <fullName evidence="13">Phospholipase A-2-activating protein</fullName>
    </recommendedName>
</protein>
<evidence type="ECO:0000313" key="11">
    <source>
        <dbReference type="EMBL" id="CAH1156011.1"/>
    </source>
</evidence>
<dbReference type="PANTHER" id="PTHR19849:SF0">
    <property type="entry name" value="PHOSPHOLIPASE A-2-ACTIVATING PROTEIN"/>
    <property type="match status" value="1"/>
</dbReference>
<dbReference type="InterPro" id="IPR015155">
    <property type="entry name" value="PFU"/>
</dbReference>
<evidence type="ECO:0000259" key="10">
    <source>
        <dbReference type="PROSITE" id="PS51396"/>
    </source>
</evidence>
<gene>
    <name evidence="11" type="ORF">PHAECO_LOCUS6489</name>
</gene>
<dbReference type="InterPro" id="IPR011989">
    <property type="entry name" value="ARM-like"/>
</dbReference>
<dbReference type="OrthoDB" id="10265988at2759"/>
<dbReference type="GO" id="GO:0043130">
    <property type="term" value="F:ubiquitin binding"/>
    <property type="evidence" value="ECO:0007669"/>
    <property type="project" value="TreeGrafter"/>
</dbReference>
<accession>A0A9P0DJJ3</accession>
<evidence type="ECO:0000256" key="6">
    <source>
        <dbReference type="ARBA" id="ARBA00022737"/>
    </source>
</evidence>
<dbReference type="Pfam" id="PF08324">
    <property type="entry name" value="PUL"/>
    <property type="match status" value="1"/>
</dbReference>
<comment type="similarity">
    <text evidence="3">Belongs to the WD repeat PLAP family.</text>
</comment>
<keyword evidence="5 8" id="KW-0853">WD repeat</keyword>
<dbReference type="InterPro" id="IPR001680">
    <property type="entry name" value="WD40_rpt"/>
</dbReference>
<dbReference type="InterPro" id="IPR036322">
    <property type="entry name" value="WD40_repeat_dom_sf"/>
</dbReference>
<dbReference type="InterPro" id="IPR015943">
    <property type="entry name" value="WD40/YVTN_repeat-like_dom_sf"/>
</dbReference>
<keyword evidence="7" id="KW-0539">Nucleus</keyword>
<keyword evidence="12" id="KW-1185">Reference proteome</keyword>
<feature type="domain" description="PUL" evidence="10">
    <location>
        <begin position="531"/>
        <end position="794"/>
    </location>
</feature>
<evidence type="ECO:0000256" key="1">
    <source>
        <dbReference type="ARBA" id="ARBA00004123"/>
    </source>
</evidence>
<evidence type="ECO:0000256" key="8">
    <source>
        <dbReference type="PROSITE-ProRule" id="PRU00221"/>
    </source>
</evidence>
<dbReference type="Gene3D" id="2.130.10.10">
    <property type="entry name" value="YVTN repeat-like/Quinoprotein amine dehydrogenase"/>
    <property type="match status" value="1"/>
</dbReference>
<feature type="repeat" description="WD" evidence="8">
    <location>
        <begin position="187"/>
        <end position="221"/>
    </location>
</feature>
<sequence length="795" mass="87665">MVKDFKLSTTLFGHSKDIRSVTVTESNDIISGSRDKTAKYWKYDPLHNTYHEVMTYKSHENFVGSVLYLEPSTEYPDGLVVTGGYDKVIFIYKPGEPFPTFTFKDHSNTVCCLTKGLASNSFLSSSWDNTAKYWCLSNSTSKSLLTFSGHEAAVWHAKQLSDGKIVTASADRTIGIWSETAQKLNTLTGHTDTVRCLEDFPELKQFMSVSNDASVRVWNYEGENLNCLYGHTNFIYSIARCRAHGLDSFVTSDEDRTVRFWQNGENNNTIELPAQSIWTVACLPNGDIVTGSSDGLVRVFTQDESRVTVEAELTRFSEEVNALKQTAVQEIGGVKVSDLPGIEALYEPGKRNGQMKMVREGKTVVAYTWVVDGDNSHWDKIGEVLGGTNKDDSGKTIFEGKSYDFVFNVDVEDGKPPIKLPFNKGDDPYKAAHTFLSKNMLPAEYLEQVVDFILKNSKDQFVPPVNTEYQDPFTGGSRYTPGISGGNHAQAGVNLDPFTGASSYSTSLSSAPAANPAISGANKPSAASFGGFFPITVYRSFDVGDPQVILNKLKEFNSRTGDGIDGAQESELEEVVKLCSGPPADGNALDVLYKLLDWPDDVIFPVLDVIRLAVRNKLTNEVIANMNNGIIMEKLKSYISPTCAIVNNMVVALRTVCNLCLHETGETLVYNSRFEILENITSLGQLNKSCQVALSTSLLNLTILTIKNNDEIGFSILAQVLPDILTKLTDAESQFRAYVALGTLVTSANSHRQEIKVKIGENARFLTTVQLHSLSGQNELEKKRMNCAKQLLNVL</sequence>
<dbReference type="CDD" id="cd00200">
    <property type="entry name" value="WD40"/>
    <property type="match status" value="1"/>
</dbReference>
<dbReference type="GO" id="GO:0005634">
    <property type="term" value="C:nucleus"/>
    <property type="evidence" value="ECO:0007669"/>
    <property type="project" value="UniProtKB-SubCell"/>
</dbReference>
<feature type="repeat" description="WD" evidence="8">
    <location>
        <begin position="11"/>
        <end position="42"/>
    </location>
</feature>
<dbReference type="FunFam" id="2.130.10.10:FF:000175">
    <property type="entry name" value="Phospholipase A-2-activating protein"/>
    <property type="match status" value="1"/>
</dbReference>
<feature type="domain" description="PFU" evidence="9">
    <location>
        <begin position="370"/>
        <end position="467"/>
    </location>
</feature>
<dbReference type="GO" id="GO:0005737">
    <property type="term" value="C:cytoplasm"/>
    <property type="evidence" value="ECO:0007669"/>
    <property type="project" value="UniProtKB-SubCell"/>
</dbReference>
<evidence type="ECO:0000256" key="4">
    <source>
        <dbReference type="ARBA" id="ARBA00022490"/>
    </source>
</evidence>